<evidence type="ECO:0000313" key="3">
    <source>
        <dbReference type="Proteomes" id="UP000663852"/>
    </source>
</evidence>
<proteinExistence type="predicted"/>
<organism evidence="2 3">
    <name type="scientific">Adineta ricciae</name>
    <name type="common">Rotifer</name>
    <dbReference type="NCBI Taxonomy" id="249248"/>
    <lineage>
        <taxon>Eukaryota</taxon>
        <taxon>Metazoa</taxon>
        <taxon>Spiralia</taxon>
        <taxon>Gnathifera</taxon>
        <taxon>Rotifera</taxon>
        <taxon>Eurotatoria</taxon>
        <taxon>Bdelloidea</taxon>
        <taxon>Adinetida</taxon>
        <taxon>Adinetidae</taxon>
        <taxon>Adineta</taxon>
    </lineage>
</organism>
<accession>A0A815W712</accession>
<feature type="transmembrane region" description="Helical" evidence="1">
    <location>
        <begin position="171"/>
        <end position="192"/>
    </location>
</feature>
<dbReference type="EMBL" id="CAJNOJ010001092">
    <property type="protein sequence ID" value="CAF1542132.1"/>
    <property type="molecule type" value="Genomic_DNA"/>
</dbReference>
<protein>
    <submittedName>
        <fullName evidence="2">Uncharacterized protein</fullName>
    </submittedName>
</protein>
<dbReference type="Proteomes" id="UP000663852">
    <property type="component" value="Unassembled WGS sequence"/>
</dbReference>
<comment type="caution">
    <text evidence="2">The sequence shown here is derived from an EMBL/GenBank/DDBJ whole genome shotgun (WGS) entry which is preliminary data.</text>
</comment>
<dbReference type="AlphaFoldDB" id="A0A815W712"/>
<sequence>MRTTINAKIPFDQNKAIIQISISFHIIIAQIANEYFLTYVNTNNTPSSVIVVQMKMEQQCLHVLQLFNNETIAKYSLLRRVKYYLLCKNKPQLKCFHDNEAFMCLCNEEGYANCFHRPNCPLSTFCVCEDCFYGSKCQFTTKEFGLSLDAILGYQIRPHISINHQPSIVKIPIALTIIMLVIGLVNSILSIITFQRKTKDESGCRQYL</sequence>
<gene>
    <name evidence="2" type="ORF">EDS130_LOCUS45399</name>
</gene>
<reference evidence="2" key="1">
    <citation type="submission" date="2021-02" db="EMBL/GenBank/DDBJ databases">
        <authorList>
            <person name="Nowell W R."/>
        </authorList>
    </citation>
    <scope>NUCLEOTIDE SEQUENCE</scope>
</reference>
<keyword evidence="1" id="KW-1133">Transmembrane helix</keyword>
<name>A0A815W712_ADIRI</name>
<evidence type="ECO:0000313" key="2">
    <source>
        <dbReference type="EMBL" id="CAF1542132.1"/>
    </source>
</evidence>
<keyword evidence="1" id="KW-0472">Membrane</keyword>
<dbReference type="OrthoDB" id="10055112at2759"/>
<evidence type="ECO:0000256" key="1">
    <source>
        <dbReference type="SAM" id="Phobius"/>
    </source>
</evidence>
<keyword evidence="1" id="KW-0812">Transmembrane</keyword>